<accession>G7MT87</accession>
<evidence type="ECO:0000256" key="3">
    <source>
        <dbReference type="ARBA" id="ARBA00022980"/>
    </source>
</evidence>
<dbReference type="PANTHER" id="PTHR45696:SF10">
    <property type="entry name" value="LARGE RIBOSOMAL SUBUNIT PROTEIN P1"/>
    <property type="match status" value="1"/>
</dbReference>
<dbReference type="Gene3D" id="1.10.10.1410">
    <property type="match status" value="1"/>
</dbReference>
<evidence type="ECO:0000256" key="4">
    <source>
        <dbReference type="ARBA" id="ARBA00023274"/>
    </source>
</evidence>
<feature type="non-terminal residue" evidence="6">
    <location>
        <position position="1"/>
    </location>
</feature>
<feature type="non-terminal residue" evidence="6">
    <location>
        <position position="90"/>
    </location>
</feature>
<dbReference type="PANTHER" id="PTHR45696">
    <property type="entry name" value="60S ACIDIC RIBOSOMAL PROTEIN P1"/>
    <property type="match status" value="1"/>
</dbReference>
<keyword evidence="3" id="KW-0689">Ribosomal protein</keyword>
<dbReference type="InterPro" id="IPR038716">
    <property type="entry name" value="P1/P2_N_sf"/>
</dbReference>
<keyword evidence="4" id="KW-0687">Ribonucleoprotein</keyword>
<feature type="region of interest" description="Disordered" evidence="5">
    <location>
        <begin position="70"/>
        <end position="90"/>
    </location>
</feature>
<protein>
    <recommendedName>
        <fullName evidence="7">60S acidic ribosomal protein P1</fullName>
    </recommendedName>
</protein>
<dbReference type="GO" id="GO:1990904">
    <property type="term" value="C:ribonucleoprotein complex"/>
    <property type="evidence" value="ECO:0007669"/>
    <property type="project" value="UniProtKB-KW"/>
</dbReference>
<dbReference type="EMBL" id="CM001257">
    <property type="protein sequence ID" value="EHH25983.1"/>
    <property type="molecule type" value="Genomic_DNA"/>
</dbReference>
<dbReference type="Proteomes" id="UP000013456">
    <property type="component" value="Chromosome 5"/>
</dbReference>
<dbReference type="GO" id="GO:0005840">
    <property type="term" value="C:ribosome"/>
    <property type="evidence" value="ECO:0007669"/>
    <property type="project" value="UniProtKB-KW"/>
</dbReference>
<organism evidence="6">
    <name type="scientific">Macaca mulatta</name>
    <name type="common">Rhesus macaque</name>
    <dbReference type="NCBI Taxonomy" id="9544"/>
    <lineage>
        <taxon>Eukaryota</taxon>
        <taxon>Metazoa</taxon>
        <taxon>Chordata</taxon>
        <taxon>Craniata</taxon>
        <taxon>Vertebrata</taxon>
        <taxon>Euteleostomi</taxon>
        <taxon>Mammalia</taxon>
        <taxon>Eutheria</taxon>
        <taxon>Euarchontoglires</taxon>
        <taxon>Primates</taxon>
        <taxon>Haplorrhini</taxon>
        <taxon>Catarrhini</taxon>
        <taxon>Cercopithecidae</taxon>
        <taxon>Cercopithecinae</taxon>
        <taxon>Macaca</taxon>
    </lineage>
</organism>
<evidence type="ECO:0008006" key="7">
    <source>
        <dbReference type="Google" id="ProtNLM"/>
    </source>
</evidence>
<name>G7MT87_MACMU</name>
<evidence type="ECO:0000256" key="5">
    <source>
        <dbReference type="SAM" id="MobiDB-lite"/>
    </source>
</evidence>
<gene>
    <name evidence="6" type="ORF">EGK_15857</name>
</gene>
<proteinExistence type="inferred from homology"/>
<sequence length="90" mass="9637">NINQISSQVIKTSFQVSPFWPAIFAKTLANISIKSLICNVAAGGNAPAAGATLAGDTIPSLATAEPWKKKGEQREEYEESHDNVGFNLFD</sequence>
<dbReference type="Pfam" id="PF00428">
    <property type="entry name" value="Ribosomal_60s"/>
    <property type="match status" value="1"/>
</dbReference>
<evidence type="ECO:0000256" key="2">
    <source>
        <dbReference type="ARBA" id="ARBA00005436"/>
    </source>
</evidence>
<comment type="similarity">
    <text evidence="2">Belongs to the eukaryotic ribosomal protein P1/P2 family.</text>
</comment>
<comment type="function">
    <text evidence="1">Plays an important role in the elongation step of protein synthesis.</text>
</comment>
<reference evidence="6" key="1">
    <citation type="journal article" date="2011" name="Nat. Biotechnol.">
        <title>Genome sequencing and comparison of two nonhuman primate animal models, the cynomolgus and Chinese rhesus macaques.</title>
        <authorList>
            <person name="Yan G."/>
            <person name="Zhang G."/>
            <person name="Fang X."/>
            <person name="Zhang Y."/>
            <person name="Li C."/>
            <person name="Ling F."/>
            <person name="Cooper D.N."/>
            <person name="Li Q."/>
            <person name="Li Y."/>
            <person name="van Gool A.J."/>
            <person name="Du H."/>
            <person name="Chen J."/>
            <person name="Chen R."/>
            <person name="Zhang P."/>
            <person name="Huang Z."/>
            <person name="Thompson J.R."/>
            <person name="Meng Y."/>
            <person name="Bai Y."/>
            <person name="Wang J."/>
            <person name="Zhuo M."/>
            <person name="Wang T."/>
            <person name="Huang Y."/>
            <person name="Wei L."/>
            <person name="Li J."/>
            <person name="Wang Z."/>
            <person name="Hu H."/>
            <person name="Yang P."/>
            <person name="Le L."/>
            <person name="Stenson P.D."/>
            <person name="Li B."/>
            <person name="Liu X."/>
            <person name="Ball E.V."/>
            <person name="An N."/>
            <person name="Huang Q."/>
            <person name="Zhang Y."/>
            <person name="Fan W."/>
            <person name="Zhang X."/>
            <person name="Li Y."/>
            <person name="Wang W."/>
            <person name="Katze M.G."/>
            <person name="Su B."/>
            <person name="Nielsen R."/>
            <person name="Yang H."/>
            <person name="Wang J."/>
            <person name="Wang X."/>
            <person name="Wang J."/>
        </authorList>
    </citation>
    <scope>NUCLEOTIDE SEQUENCE [LARGE SCALE GENOMIC DNA]</scope>
    <source>
        <strain evidence="6">CR-5</strain>
    </source>
</reference>
<dbReference type="AlphaFoldDB" id="G7MT87"/>
<evidence type="ECO:0000313" key="6">
    <source>
        <dbReference type="EMBL" id="EHH25983.1"/>
    </source>
</evidence>
<evidence type="ECO:0000256" key="1">
    <source>
        <dbReference type="ARBA" id="ARBA00003362"/>
    </source>
</evidence>
<dbReference type="CDD" id="cd05831">
    <property type="entry name" value="Ribosomal_P1"/>
    <property type="match status" value="1"/>
</dbReference>